<evidence type="ECO:0000259" key="10">
    <source>
        <dbReference type="Pfam" id="PF16860"/>
    </source>
</evidence>
<evidence type="ECO:0000256" key="4">
    <source>
        <dbReference type="ARBA" id="ARBA00022448"/>
    </source>
</evidence>
<comment type="similarity">
    <text evidence="3">Belongs to the complex I NDUFA8 subunit family.</text>
</comment>
<gene>
    <name evidence="11" type="ORF">HAKA00212_LOCUS16260</name>
</gene>
<comment type="subcellular location">
    <subcellularLocation>
        <location evidence="2">Mitochondrion</location>
    </subcellularLocation>
</comment>
<evidence type="ECO:0000256" key="3">
    <source>
        <dbReference type="ARBA" id="ARBA00010705"/>
    </source>
</evidence>
<reference evidence="11" key="1">
    <citation type="submission" date="2021-01" db="EMBL/GenBank/DDBJ databases">
        <authorList>
            <person name="Corre E."/>
            <person name="Pelletier E."/>
            <person name="Niang G."/>
            <person name="Scheremetjew M."/>
            <person name="Finn R."/>
            <person name="Kale V."/>
            <person name="Holt S."/>
            <person name="Cochrane G."/>
            <person name="Meng A."/>
            <person name="Brown T."/>
            <person name="Cohen L."/>
        </authorList>
    </citation>
    <scope>NUCLEOTIDE SEQUENCE</scope>
    <source>
        <strain evidence="11">CCMP3107</strain>
    </source>
</reference>
<evidence type="ECO:0000256" key="2">
    <source>
        <dbReference type="ARBA" id="ARBA00004173"/>
    </source>
</evidence>
<dbReference type="InterPro" id="IPR016680">
    <property type="entry name" value="NDUFA8"/>
</dbReference>
<evidence type="ECO:0000256" key="7">
    <source>
        <dbReference type="ARBA" id="ARBA00022982"/>
    </source>
</evidence>
<keyword evidence="6" id="KW-0677">Repeat</keyword>
<proteinExistence type="inferred from homology"/>
<keyword evidence="9" id="KW-1015">Disulfide bond</keyword>
<dbReference type="EMBL" id="HBIU01035296">
    <property type="protein sequence ID" value="CAE0637483.1"/>
    <property type="molecule type" value="Transcribed_RNA"/>
</dbReference>
<accession>A0A6V2SIE8</accession>
<keyword evidence="4" id="KW-0813">Transport</keyword>
<keyword evidence="8" id="KW-0496">Mitochondrion</keyword>
<protein>
    <recommendedName>
        <fullName evidence="10">IMS import disulfide relay-system CHCH-CHCH-like Cx9C domain-containing protein</fullName>
    </recommendedName>
</protein>
<dbReference type="AlphaFoldDB" id="A0A6V2SIE8"/>
<dbReference type="GO" id="GO:0005739">
    <property type="term" value="C:mitochondrion"/>
    <property type="evidence" value="ECO:0007669"/>
    <property type="project" value="UniProtKB-SubCell"/>
</dbReference>
<sequence>MASTTAPTSDILWAASKLIGSECAVENKKFYECKLKDKNPAACVGEGAIVQSCVFSLLKKVDSKCPEQFKAFNACLDRKSGAFGDCKDLQNALDSCFYGK</sequence>
<dbReference type="PANTHER" id="PTHR13344">
    <property type="entry name" value="NADH-UBIQUINONE OXIDOREDUCTASE"/>
    <property type="match status" value="1"/>
</dbReference>
<evidence type="ECO:0000256" key="8">
    <source>
        <dbReference type="ARBA" id="ARBA00023128"/>
    </source>
</evidence>
<dbReference type="Gene3D" id="1.10.287.2900">
    <property type="match status" value="1"/>
</dbReference>
<evidence type="ECO:0000256" key="5">
    <source>
        <dbReference type="ARBA" id="ARBA00022660"/>
    </source>
</evidence>
<comment type="function">
    <text evidence="1">Accessory subunit of the mitochondrial membrane respiratory chain NADH dehydrogenase (Complex I), that is believed not to be involved in catalysis. Complex I functions in the transfer of electrons from NADH to the respiratory chain. The immediate electron acceptor for the enzyme is believed to be ubiquinone.</text>
</comment>
<keyword evidence="7" id="KW-0249">Electron transport</keyword>
<feature type="domain" description="IMS import disulfide relay-system CHCH-CHCH-like Cx9C" evidence="10">
    <location>
        <begin position="58"/>
        <end position="97"/>
    </location>
</feature>
<evidence type="ECO:0000256" key="6">
    <source>
        <dbReference type="ARBA" id="ARBA00022737"/>
    </source>
</evidence>
<organism evidence="11">
    <name type="scientific">Heterosigma akashiwo</name>
    <name type="common">Chromophytic alga</name>
    <name type="synonym">Heterosigma carterae</name>
    <dbReference type="NCBI Taxonomy" id="2829"/>
    <lineage>
        <taxon>Eukaryota</taxon>
        <taxon>Sar</taxon>
        <taxon>Stramenopiles</taxon>
        <taxon>Ochrophyta</taxon>
        <taxon>Raphidophyceae</taxon>
        <taxon>Chattonellales</taxon>
        <taxon>Chattonellaceae</taxon>
        <taxon>Heterosigma</taxon>
    </lineage>
</organism>
<dbReference type="PANTHER" id="PTHR13344:SF0">
    <property type="entry name" value="NADH DEHYDROGENASE [UBIQUINONE] 1 ALPHA SUBCOMPLEX SUBUNIT 8"/>
    <property type="match status" value="1"/>
</dbReference>
<keyword evidence="5" id="KW-0679">Respiratory chain</keyword>
<evidence type="ECO:0000313" key="11">
    <source>
        <dbReference type="EMBL" id="CAE0637483.1"/>
    </source>
</evidence>
<dbReference type="Pfam" id="PF16860">
    <property type="entry name" value="CX9C"/>
    <property type="match status" value="1"/>
</dbReference>
<dbReference type="GO" id="GO:0006120">
    <property type="term" value="P:mitochondrial electron transport, NADH to ubiquinone"/>
    <property type="evidence" value="ECO:0007669"/>
    <property type="project" value="InterPro"/>
</dbReference>
<dbReference type="PROSITE" id="PS51808">
    <property type="entry name" value="CHCH"/>
    <property type="match status" value="1"/>
</dbReference>
<dbReference type="InterPro" id="IPR031731">
    <property type="entry name" value="CX9C"/>
</dbReference>
<evidence type="ECO:0000256" key="9">
    <source>
        <dbReference type="ARBA" id="ARBA00023157"/>
    </source>
</evidence>
<name>A0A6V2SIE8_HETAK</name>
<evidence type="ECO:0000256" key="1">
    <source>
        <dbReference type="ARBA" id="ARBA00003195"/>
    </source>
</evidence>